<dbReference type="EMBL" id="BPQP01000089">
    <property type="protein sequence ID" value="GJD97422.1"/>
    <property type="molecule type" value="Genomic_DNA"/>
</dbReference>
<reference evidence="2" key="2">
    <citation type="submission" date="2021-08" db="EMBL/GenBank/DDBJ databases">
        <authorList>
            <person name="Tani A."/>
            <person name="Ola A."/>
            <person name="Ogura Y."/>
            <person name="Katsura K."/>
            <person name="Hayashi T."/>
        </authorList>
    </citation>
    <scope>NUCLEOTIDE SEQUENCE</scope>
    <source>
        <strain evidence="2">DSM 19015</strain>
    </source>
</reference>
<dbReference type="Proteomes" id="UP001055125">
    <property type="component" value="Unassembled WGS sequence"/>
</dbReference>
<proteinExistence type="predicted"/>
<dbReference type="InterPro" id="IPR021265">
    <property type="entry name" value="DUF2842"/>
</dbReference>
<comment type="caution">
    <text evidence="2">The sequence shown here is derived from an EMBL/GenBank/DDBJ whole genome shotgun (WGS) entry which is preliminary data.</text>
</comment>
<keyword evidence="1" id="KW-0472">Membrane</keyword>
<sequence length="78" mass="8734">MRRRTRSLIGTIVMLAFIIVYAPVAMALADSRIAQTPALVQTLLYCFLGIAWIFPLMPLISWMQKPDADEAGARRVDP</sequence>
<feature type="transmembrane region" description="Helical" evidence="1">
    <location>
        <begin position="39"/>
        <end position="60"/>
    </location>
</feature>
<reference evidence="2" key="1">
    <citation type="journal article" date="2021" name="Front. Microbiol.">
        <title>Comprehensive Comparative Genomics and Phenotyping of Methylobacterium Species.</title>
        <authorList>
            <person name="Alessa O."/>
            <person name="Ogura Y."/>
            <person name="Fujitani Y."/>
            <person name="Takami H."/>
            <person name="Hayashi T."/>
            <person name="Sahin N."/>
            <person name="Tani A."/>
        </authorList>
    </citation>
    <scope>NUCLEOTIDE SEQUENCE</scope>
    <source>
        <strain evidence="2">DSM 19015</strain>
    </source>
</reference>
<evidence type="ECO:0000256" key="1">
    <source>
        <dbReference type="SAM" id="Phobius"/>
    </source>
</evidence>
<keyword evidence="1" id="KW-0812">Transmembrane</keyword>
<dbReference type="RefSeq" id="WP_238246486.1">
    <property type="nucleotide sequence ID" value="NZ_BPQP01000089.1"/>
</dbReference>
<evidence type="ECO:0008006" key="4">
    <source>
        <dbReference type="Google" id="ProtNLM"/>
    </source>
</evidence>
<dbReference type="Pfam" id="PF11003">
    <property type="entry name" value="DUF2842"/>
    <property type="match status" value="1"/>
</dbReference>
<evidence type="ECO:0000313" key="2">
    <source>
        <dbReference type="EMBL" id="GJD97422.1"/>
    </source>
</evidence>
<organism evidence="2 3">
    <name type="scientific">Methylobacterium iners</name>
    <dbReference type="NCBI Taxonomy" id="418707"/>
    <lineage>
        <taxon>Bacteria</taxon>
        <taxon>Pseudomonadati</taxon>
        <taxon>Pseudomonadota</taxon>
        <taxon>Alphaproteobacteria</taxon>
        <taxon>Hyphomicrobiales</taxon>
        <taxon>Methylobacteriaceae</taxon>
        <taxon>Methylobacterium</taxon>
    </lineage>
</organism>
<protein>
    <recommendedName>
        <fullName evidence="4">DUF2842 domain-containing protein</fullName>
    </recommendedName>
</protein>
<keyword evidence="1" id="KW-1133">Transmembrane helix</keyword>
<keyword evidence="3" id="KW-1185">Reference proteome</keyword>
<name>A0ABQ4S6M5_9HYPH</name>
<gene>
    <name evidence="2" type="ORF">OCOJLMKI_4652</name>
</gene>
<evidence type="ECO:0000313" key="3">
    <source>
        <dbReference type="Proteomes" id="UP001055125"/>
    </source>
</evidence>
<accession>A0ABQ4S6M5</accession>